<keyword evidence="11" id="KW-1185">Reference proteome</keyword>
<evidence type="ECO:0000313" key="11">
    <source>
        <dbReference type="Proteomes" id="UP000028990"/>
    </source>
</evidence>
<feature type="domain" description="Peptidase S1" evidence="9">
    <location>
        <begin position="3"/>
        <end position="238"/>
    </location>
</feature>
<dbReference type="SMART" id="SM00020">
    <property type="entry name" value="Tryp_SPc"/>
    <property type="match status" value="1"/>
</dbReference>
<dbReference type="PROSITE" id="PS00135">
    <property type="entry name" value="TRYPSIN_SER"/>
    <property type="match status" value="1"/>
</dbReference>
<feature type="non-terminal residue" evidence="10">
    <location>
        <position position="1"/>
    </location>
</feature>
<keyword evidence="8" id="KW-1133">Transmembrane helix</keyword>
<proteinExistence type="predicted"/>
<reference evidence="10 11" key="1">
    <citation type="submission" date="2013-11" db="EMBL/GenBank/DDBJ databases">
        <title>The Damaraland mole rat (Fukomys damarensis) genome and evolution of African mole rats.</title>
        <authorList>
            <person name="Gladyshev V.N."/>
            <person name="Fang X."/>
        </authorList>
    </citation>
    <scope>NUCLEOTIDE SEQUENCE [LARGE SCALE GENOMIC DNA]</scope>
    <source>
        <tissue evidence="10">Liver</tissue>
    </source>
</reference>
<dbReference type="GO" id="GO:0004252">
    <property type="term" value="F:serine-type endopeptidase activity"/>
    <property type="evidence" value="ECO:0007669"/>
    <property type="project" value="InterPro"/>
</dbReference>
<evidence type="ECO:0000256" key="1">
    <source>
        <dbReference type="ARBA" id="ARBA00022670"/>
    </source>
</evidence>
<accession>A0A091E3Z0</accession>
<dbReference type="PANTHER" id="PTHR24252">
    <property type="entry name" value="ACROSIN-RELATED"/>
    <property type="match status" value="1"/>
</dbReference>
<dbReference type="SUPFAM" id="SSF50494">
    <property type="entry name" value="Trypsin-like serine proteases"/>
    <property type="match status" value="1"/>
</dbReference>
<evidence type="ECO:0000256" key="8">
    <source>
        <dbReference type="SAM" id="Phobius"/>
    </source>
</evidence>
<keyword evidence="4 7" id="KW-0720">Serine protease</keyword>
<dbReference type="InterPro" id="IPR001254">
    <property type="entry name" value="Trypsin_dom"/>
</dbReference>
<evidence type="ECO:0000256" key="7">
    <source>
        <dbReference type="RuleBase" id="RU363034"/>
    </source>
</evidence>
<dbReference type="InterPro" id="IPR043504">
    <property type="entry name" value="Peptidase_S1_PA_chymotrypsin"/>
</dbReference>
<dbReference type="Pfam" id="PF00089">
    <property type="entry name" value="Trypsin"/>
    <property type="match status" value="1"/>
</dbReference>
<keyword evidence="5" id="KW-0865">Zymogen</keyword>
<organism evidence="10 11">
    <name type="scientific">Fukomys damarensis</name>
    <name type="common">Damaraland mole rat</name>
    <name type="synonym">Cryptomys damarensis</name>
    <dbReference type="NCBI Taxonomy" id="885580"/>
    <lineage>
        <taxon>Eukaryota</taxon>
        <taxon>Metazoa</taxon>
        <taxon>Chordata</taxon>
        <taxon>Craniata</taxon>
        <taxon>Vertebrata</taxon>
        <taxon>Euteleostomi</taxon>
        <taxon>Mammalia</taxon>
        <taxon>Eutheria</taxon>
        <taxon>Euarchontoglires</taxon>
        <taxon>Glires</taxon>
        <taxon>Rodentia</taxon>
        <taxon>Hystricomorpha</taxon>
        <taxon>Bathyergidae</taxon>
        <taxon>Fukomys</taxon>
    </lineage>
</organism>
<evidence type="ECO:0000256" key="5">
    <source>
        <dbReference type="ARBA" id="ARBA00023145"/>
    </source>
</evidence>
<name>A0A091E3Z0_FUKDA</name>
<dbReference type="InterPro" id="IPR009003">
    <property type="entry name" value="Peptidase_S1_PA"/>
</dbReference>
<evidence type="ECO:0000256" key="3">
    <source>
        <dbReference type="ARBA" id="ARBA00022801"/>
    </source>
</evidence>
<evidence type="ECO:0000256" key="4">
    <source>
        <dbReference type="ARBA" id="ARBA00022825"/>
    </source>
</evidence>
<dbReference type="GO" id="GO:0006508">
    <property type="term" value="P:proteolysis"/>
    <property type="evidence" value="ECO:0007669"/>
    <property type="project" value="UniProtKB-KW"/>
</dbReference>
<keyword evidence="1 7" id="KW-0645">Protease</keyword>
<keyword evidence="3 7" id="KW-0378">Hydrolase</keyword>
<dbReference type="Proteomes" id="UP000028990">
    <property type="component" value="Unassembled WGS sequence"/>
</dbReference>
<evidence type="ECO:0000256" key="6">
    <source>
        <dbReference type="ARBA" id="ARBA00023157"/>
    </source>
</evidence>
<evidence type="ECO:0000259" key="9">
    <source>
        <dbReference type="PROSITE" id="PS50240"/>
    </source>
</evidence>
<dbReference type="PROSITE" id="PS00134">
    <property type="entry name" value="TRYPSIN_HIS"/>
    <property type="match status" value="1"/>
</dbReference>
<keyword evidence="6" id="KW-1015">Disulfide bond</keyword>
<keyword evidence="2" id="KW-0732">Signal</keyword>
<gene>
    <name evidence="10" type="ORF">H920_00462</name>
</gene>
<dbReference type="PROSITE" id="PS50240">
    <property type="entry name" value="TRYPSIN_DOM"/>
    <property type="match status" value="1"/>
</dbReference>
<keyword evidence="8" id="KW-0472">Membrane</keyword>
<feature type="transmembrane region" description="Helical" evidence="8">
    <location>
        <begin position="254"/>
        <end position="272"/>
    </location>
</feature>
<dbReference type="EMBL" id="KN120636">
    <property type="protein sequence ID" value="KFO38067.1"/>
    <property type="molecule type" value="Genomic_DNA"/>
</dbReference>
<dbReference type="InterPro" id="IPR001314">
    <property type="entry name" value="Peptidase_S1A"/>
</dbReference>
<dbReference type="PRINTS" id="PR00722">
    <property type="entry name" value="CHYMOTRYPSIN"/>
</dbReference>
<dbReference type="PANTHER" id="PTHR24252:SF17">
    <property type="entry name" value="SUPPRESSOR OF TUMORIGENICITY 14 PROTEIN HOMOLOG-RELATED"/>
    <property type="match status" value="1"/>
</dbReference>
<evidence type="ECO:0000256" key="2">
    <source>
        <dbReference type="ARBA" id="ARBA00022729"/>
    </source>
</evidence>
<dbReference type="Gene3D" id="2.40.10.10">
    <property type="entry name" value="Trypsin-like serine proteases"/>
    <property type="match status" value="1"/>
</dbReference>
<dbReference type="AlphaFoldDB" id="A0A091E3Z0"/>
<sequence>SAVIGGDPANITEFPWQVGILDKGSHICGGSILSEWWILSASHCFENTNHSNLAIVHGTDNLEAEEVESVGVDLIIIHPDYDSAIYNNDIALLLLKTPLVFDVTRMPVHLSEVTDTQAWTTCWVTGWGVTSLTFTKTSKLQKVKLDLVQWEKCFHIFPLFTTNMICAGSSEDGKDACQGDSGGPLVCRKKKKKKKKKKKNTWYQLGIVSWGKGCAKKDLPGVYTKVSNYLPWINGETTQAGMPYSHEPDSGQRWLLSPLVILFLYFLTLLLFW</sequence>
<dbReference type="FunFam" id="2.40.10.10:FF:000120">
    <property type="entry name" value="Putative serine protease"/>
    <property type="match status" value="1"/>
</dbReference>
<dbReference type="InterPro" id="IPR018114">
    <property type="entry name" value="TRYPSIN_HIS"/>
</dbReference>
<dbReference type="CDD" id="cd00190">
    <property type="entry name" value="Tryp_SPc"/>
    <property type="match status" value="1"/>
</dbReference>
<dbReference type="eggNOG" id="KOG3627">
    <property type="taxonomic scope" value="Eukaryota"/>
</dbReference>
<evidence type="ECO:0000313" key="10">
    <source>
        <dbReference type="EMBL" id="KFO38067.1"/>
    </source>
</evidence>
<protein>
    <submittedName>
        <fullName evidence="10">Serine protease 52</fullName>
    </submittedName>
</protein>
<dbReference type="InterPro" id="IPR033116">
    <property type="entry name" value="TRYPSIN_SER"/>
</dbReference>
<keyword evidence="8" id="KW-0812">Transmembrane</keyword>